<dbReference type="Pfam" id="PF10698">
    <property type="entry name" value="DUF2505"/>
    <property type="match status" value="1"/>
</dbReference>
<organism evidence="1">
    <name type="scientific">mine drainage metagenome</name>
    <dbReference type="NCBI Taxonomy" id="410659"/>
    <lineage>
        <taxon>unclassified sequences</taxon>
        <taxon>metagenomes</taxon>
        <taxon>ecological metagenomes</taxon>
    </lineage>
</organism>
<dbReference type="SUPFAM" id="SSF55961">
    <property type="entry name" value="Bet v1-like"/>
    <property type="match status" value="1"/>
</dbReference>
<dbReference type="InterPro" id="IPR019639">
    <property type="entry name" value="DUF2505"/>
</dbReference>
<protein>
    <recommendedName>
        <fullName evidence="2">DUF2505 domain-containing protein</fullName>
    </recommendedName>
</protein>
<evidence type="ECO:0008006" key="2">
    <source>
        <dbReference type="Google" id="ProtNLM"/>
    </source>
</evidence>
<reference evidence="1" key="1">
    <citation type="submission" date="2016-10" db="EMBL/GenBank/DDBJ databases">
        <title>Sequence of Gallionella enrichment culture.</title>
        <authorList>
            <person name="Poehlein A."/>
            <person name="Muehling M."/>
            <person name="Daniel R."/>
        </authorList>
    </citation>
    <scope>NUCLEOTIDE SEQUENCE</scope>
</reference>
<dbReference type="AlphaFoldDB" id="A0A1J5Q1U2"/>
<dbReference type="EMBL" id="MLJW01001654">
    <property type="protein sequence ID" value="OIQ77274.1"/>
    <property type="molecule type" value="Genomic_DNA"/>
</dbReference>
<comment type="caution">
    <text evidence="1">The sequence shown here is derived from an EMBL/GenBank/DDBJ whole genome shotgun (WGS) entry which is preliminary data.</text>
</comment>
<accession>A0A1J5Q1U2</accession>
<name>A0A1J5Q1U2_9ZZZZ</name>
<sequence>MRLHVRIPLPADVSIAAAMLADPEYVHTKIRASGALDHQVTVSSDPSGAFTVTTRRSMPTSDIPANLRGFIGSSLDVRQVEAWEPERAGMRRGTVVVEIAGAPVRLTGTAVLSPTAGGSELAYEGEVKAAIPLFGGAVEGAAAQAIRSALAVEEDVARSWLADRGPTPPV</sequence>
<evidence type="ECO:0000313" key="1">
    <source>
        <dbReference type="EMBL" id="OIQ77274.1"/>
    </source>
</evidence>
<gene>
    <name evidence="1" type="ORF">GALL_410320</name>
</gene>
<proteinExistence type="predicted"/>